<gene>
    <name evidence="2" type="ORF">FPE_LOCUS8285</name>
</gene>
<dbReference type="EMBL" id="OU503040">
    <property type="protein sequence ID" value="CAI9760855.1"/>
    <property type="molecule type" value="Genomic_DNA"/>
</dbReference>
<feature type="compositionally biased region" description="Low complexity" evidence="1">
    <location>
        <begin position="1"/>
        <end position="17"/>
    </location>
</feature>
<accession>A0AAD2DR43</accession>
<keyword evidence="3" id="KW-1185">Reference proteome</keyword>
<feature type="region of interest" description="Disordered" evidence="1">
    <location>
        <begin position="1"/>
        <end position="33"/>
    </location>
</feature>
<proteinExistence type="predicted"/>
<organism evidence="2 3">
    <name type="scientific">Fraxinus pennsylvanica</name>
    <dbReference type="NCBI Taxonomy" id="56036"/>
    <lineage>
        <taxon>Eukaryota</taxon>
        <taxon>Viridiplantae</taxon>
        <taxon>Streptophyta</taxon>
        <taxon>Embryophyta</taxon>
        <taxon>Tracheophyta</taxon>
        <taxon>Spermatophyta</taxon>
        <taxon>Magnoliopsida</taxon>
        <taxon>eudicotyledons</taxon>
        <taxon>Gunneridae</taxon>
        <taxon>Pentapetalae</taxon>
        <taxon>asterids</taxon>
        <taxon>lamiids</taxon>
        <taxon>Lamiales</taxon>
        <taxon>Oleaceae</taxon>
        <taxon>Oleeae</taxon>
        <taxon>Fraxinus</taxon>
    </lineage>
</organism>
<protein>
    <submittedName>
        <fullName evidence="2">Uncharacterized protein</fullName>
    </submittedName>
</protein>
<reference evidence="2" key="1">
    <citation type="submission" date="2023-05" db="EMBL/GenBank/DDBJ databases">
        <authorList>
            <person name="Huff M."/>
        </authorList>
    </citation>
    <scope>NUCLEOTIDE SEQUENCE</scope>
</reference>
<dbReference type="PANTHER" id="PTHR33492:SF9">
    <property type="entry name" value="GB|AAB80672.1"/>
    <property type="match status" value="1"/>
</dbReference>
<dbReference type="PANTHER" id="PTHR33492">
    <property type="entry name" value="OSJNBA0043A12.37 PROTEIN-RELATED"/>
    <property type="match status" value="1"/>
</dbReference>
<dbReference type="AlphaFoldDB" id="A0AAD2DR43"/>
<evidence type="ECO:0000256" key="1">
    <source>
        <dbReference type="SAM" id="MobiDB-lite"/>
    </source>
</evidence>
<evidence type="ECO:0000313" key="2">
    <source>
        <dbReference type="EMBL" id="CAI9760855.1"/>
    </source>
</evidence>
<dbReference type="Proteomes" id="UP000834106">
    <property type="component" value="Chromosome 5"/>
</dbReference>
<name>A0AAD2DR43_9LAMI</name>
<sequence length="122" mass="13325">MTASSSDTTSSPSHSPHQFAASGQETSKPRDEQVFRQQFRKGKYVSPVWKPNEMMWLARAWRVQYQGGSEDSIPSIEGAAASVGDVAAATGRGKTRADKDKKVAEFLNRHGVNRDAKTVGTK</sequence>
<evidence type="ECO:0000313" key="3">
    <source>
        <dbReference type="Proteomes" id="UP000834106"/>
    </source>
</evidence>